<dbReference type="InterPro" id="IPR036052">
    <property type="entry name" value="TrpB-like_PALP_sf"/>
</dbReference>
<evidence type="ECO:0000313" key="2">
    <source>
        <dbReference type="EMBL" id="GAG17240.1"/>
    </source>
</evidence>
<name>X0VG07_9ZZZZ</name>
<dbReference type="AlphaFoldDB" id="X0VG07"/>
<dbReference type="FunFam" id="3.40.50.1100:FF:000013">
    <property type="entry name" value="Threonine synthase"/>
    <property type="match status" value="1"/>
</dbReference>
<dbReference type="Gene3D" id="3.40.50.1100">
    <property type="match status" value="2"/>
</dbReference>
<dbReference type="InterPro" id="IPR050214">
    <property type="entry name" value="Cys_Synth/Cystath_Beta-Synth"/>
</dbReference>
<comment type="caution">
    <text evidence="2">The sequence shown here is derived from an EMBL/GenBank/DDBJ whole genome shotgun (WGS) entry which is preliminary data.</text>
</comment>
<proteinExistence type="predicted"/>
<protein>
    <recommendedName>
        <fullName evidence="1">Tryptophan synthase beta chain-like PALP domain-containing protein</fullName>
    </recommendedName>
</protein>
<feature type="non-terminal residue" evidence="2">
    <location>
        <position position="261"/>
    </location>
</feature>
<dbReference type="Pfam" id="PF00291">
    <property type="entry name" value="PALP"/>
    <property type="match status" value="1"/>
</dbReference>
<dbReference type="InterPro" id="IPR001926">
    <property type="entry name" value="TrpB-like_PALP"/>
</dbReference>
<feature type="non-terminal residue" evidence="2">
    <location>
        <position position="1"/>
    </location>
</feature>
<evidence type="ECO:0000259" key="1">
    <source>
        <dbReference type="Pfam" id="PF00291"/>
    </source>
</evidence>
<dbReference type="SUPFAM" id="SSF53686">
    <property type="entry name" value="Tryptophan synthase beta subunit-like PLP-dependent enzymes"/>
    <property type="match status" value="1"/>
</dbReference>
<sequence>ESLRDPTERYPLDEVVYTDRSGGLLRVVHDLALLKKTPAEAWKKTFEDRAHKTTWPYGSGVWGKKEWVLPEIKNDNIVSMYEGNTNLFWAERYGREVGLDDLWLKLCGNTHTGSFKDLGMTVLVSMVKEMIARGKPVRAVACASTGDTSAALAAYAAAAGIPAIVFLPRGKISTAQLIQPIANGAIVFALDTDFDGCMEIVKRVAERDGIYLANSMNSLRIEGQKTVGIEIVQQCDWGVPDWIVIPGGNLGNVSALAKGLD</sequence>
<gene>
    <name evidence="2" type="ORF">S01H1_50702</name>
</gene>
<accession>X0VG07</accession>
<organism evidence="2">
    <name type="scientific">marine sediment metagenome</name>
    <dbReference type="NCBI Taxonomy" id="412755"/>
    <lineage>
        <taxon>unclassified sequences</taxon>
        <taxon>metagenomes</taxon>
        <taxon>ecological metagenomes</taxon>
    </lineage>
</organism>
<dbReference type="EMBL" id="BARS01032676">
    <property type="protein sequence ID" value="GAG17240.1"/>
    <property type="molecule type" value="Genomic_DNA"/>
</dbReference>
<dbReference type="PANTHER" id="PTHR10314">
    <property type="entry name" value="CYSTATHIONINE BETA-SYNTHASE"/>
    <property type="match status" value="1"/>
</dbReference>
<reference evidence="2" key="1">
    <citation type="journal article" date="2014" name="Front. Microbiol.">
        <title>High frequency of phylogenetically diverse reductive dehalogenase-homologous genes in deep subseafloor sedimentary metagenomes.</title>
        <authorList>
            <person name="Kawai M."/>
            <person name="Futagami T."/>
            <person name="Toyoda A."/>
            <person name="Takaki Y."/>
            <person name="Nishi S."/>
            <person name="Hori S."/>
            <person name="Arai W."/>
            <person name="Tsubouchi T."/>
            <person name="Morono Y."/>
            <person name="Uchiyama I."/>
            <person name="Ito T."/>
            <person name="Fujiyama A."/>
            <person name="Inagaki F."/>
            <person name="Takami H."/>
        </authorList>
    </citation>
    <scope>NUCLEOTIDE SEQUENCE</scope>
    <source>
        <strain evidence="2">Expedition CK06-06</strain>
    </source>
</reference>
<feature type="domain" description="Tryptophan synthase beta chain-like PALP" evidence="1">
    <location>
        <begin position="78"/>
        <end position="260"/>
    </location>
</feature>